<comment type="similarity">
    <text evidence="2 5">Belongs to the carotenoid/retinoid oxidoreductase family.</text>
</comment>
<dbReference type="GeneID" id="98068012"/>
<evidence type="ECO:0000259" key="6">
    <source>
        <dbReference type="Pfam" id="PF01593"/>
    </source>
</evidence>
<organism evidence="7 8">
    <name type="scientific">Odoribacter laneus YIT 12061</name>
    <dbReference type="NCBI Taxonomy" id="742817"/>
    <lineage>
        <taxon>Bacteria</taxon>
        <taxon>Pseudomonadati</taxon>
        <taxon>Bacteroidota</taxon>
        <taxon>Bacteroidia</taxon>
        <taxon>Bacteroidales</taxon>
        <taxon>Odoribacteraceae</taxon>
        <taxon>Odoribacter</taxon>
    </lineage>
</organism>
<keyword evidence="4 5" id="KW-0560">Oxidoreductase</keyword>
<dbReference type="Gene3D" id="3.50.50.60">
    <property type="entry name" value="FAD/NAD(P)-binding domain"/>
    <property type="match status" value="2"/>
</dbReference>
<dbReference type="NCBIfam" id="TIGR02734">
    <property type="entry name" value="crtI_fam"/>
    <property type="match status" value="1"/>
</dbReference>
<evidence type="ECO:0000256" key="4">
    <source>
        <dbReference type="ARBA" id="ARBA00023002"/>
    </source>
</evidence>
<evidence type="ECO:0000256" key="5">
    <source>
        <dbReference type="RuleBase" id="RU362075"/>
    </source>
</evidence>
<dbReference type="HOGENOM" id="CLU_019722_2_1_10"/>
<dbReference type="RefSeq" id="WP_009135511.1">
    <property type="nucleotide sequence ID" value="NZ_JH594596.1"/>
</dbReference>
<dbReference type="PANTHER" id="PTHR43734">
    <property type="entry name" value="PHYTOENE DESATURASE"/>
    <property type="match status" value="1"/>
</dbReference>
<dbReference type="EMBL" id="ADMC01000005">
    <property type="protein sequence ID" value="EHP50668.1"/>
    <property type="molecule type" value="Genomic_DNA"/>
</dbReference>
<comment type="caution">
    <text evidence="7">The sequence shown here is derived from an EMBL/GenBank/DDBJ whole genome shotgun (WGS) entry which is preliminary data.</text>
</comment>
<dbReference type="GO" id="GO:0016117">
    <property type="term" value="P:carotenoid biosynthetic process"/>
    <property type="evidence" value="ECO:0007669"/>
    <property type="project" value="UniProtKB-KW"/>
</dbReference>
<reference evidence="7 8" key="1">
    <citation type="submission" date="2012-01" db="EMBL/GenBank/DDBJ databases">
        <title>The Genome Sequence of Odoribacter laneus YIT 12061.</title>
        <authorList>
            <consortium name="The Broad Institute Genome Sequencing Platform"/>
            <person name="Earl A."/>
            <person name="Ward D."/>
            <person name="Feldgarden M."/>
            <person name="Gevers D."/>
            <person name="Morotomi M."/>
            <person name="Young S.K."/>
            <person name="Zeng Q."/>
            <person name="Gargeya S."/>
            <person name="Fitzgerald M."/>
            <person name="Haas B."/>
            <person name="Abouelleil A."/>
            <person name="Alvarado L."/>
            <person name="Arachchi H.M."/>
            <person name="Berlin A."/>
            <person name="Chapman S.B."/>
            <person name="Gearin G."/>
            <person name="Goldberg J."/>
            <person name="Griggs A."/>
            <person name="Gujja S."/>
            <person name="Hansen M."/>
            <person name="Heiman D."/>
            <person name="Howarth C."/>
            <person name="Larimer J."/>
            <person name="Lui A."/>
            <person name="MacDonald P.J.P."/>
            <person name="McCowen C."/>
            <person name="Montmayeur A."/>
            <person name="Murphy C."/>
            <person name="Neiman D."/>
            <person name="Pearson M."/>
            <person name="Priest M."/>
            <person name="Roberts A."/>
            <person name="Saif S."/>
            <person name="Shea T."/>
            <person name="Sisk P."/>
            <person name="Stolte C."/>
            <person name="Sykes S."/>
            <person name="Wortman J."/>
            <person name="Nusbaum C."/>
            <person name="Birren B."/>
        </authorList>
    </citation>
    <scope>NUCLEOTIDE SEQUENCE [LARGE SCALE GENOMIC DNA]</scope>
    <source>
        <strain evidence="7 8">YIT 12061</strain>
    </source>
</reference>
<dbReference type="STRING" id="742817.HMPREF9449_00357"/>
<accession>H1DDM1</accession>
<keyword evidence="3 5" id="KW-0125">Carotenoid biosynthesis</keyword>
<dbReference type="SUPFAM" id="SSF51905">
    <property type="entry name" value="FAD/NAD(P)-binding domain"/>
    <property type="match status" value="1"/>
</dbReference>
<proteinExistence type="inferred from homology"/>
<dbReference type="eggNOG" id="COG1233">
    <property type="taxonomic scope" value="Bacteria"/>
</dbReference>
<evidence type="ECO:0000256" key="1">
    <source>
        <dbReference type="ARBA" id="ARBA00004829"/>
    </source>
</evidence>
<feature type="domain" description="Amine oxidase" evidence="6">
    <location>
        <begin position="12"/>
        <end position="486"/>
    </location>
</feature>
<dbReference type="AlphaFoldDB" id="H1DDM1"/>
<dbReference type="Pfam" id="PF01593">
    <property type="entry name" value="Amino_oxidase"/>
    <property type="match status" value="1"/>
</dbReference>
<keyword evidence="8" id="KW-1185">Reference proteome</keyword>
<dbReference type="GO" id="GO:0016491">
    <property type="term" value="F:oxidoreductase activity"/>
    <property type="evidence" value="ECO:0007669"/>
    <property type="project" value="UniProtKB-KW"/>
</dbReference>
<evidence type="ECO:0000256" key="3">
    <source>
        <dbReference type="ARBA" id="ARBA00022746"/>
    </source>
</evidence>
<dbReference type="InterPro" id="IPR036188">
    <property type="entry name" value="FAD/NAD-bd_sf"/>
</dbReference>
<evidence type="ECO:0000313" key="8">
    <source>
        <dbReference type="Proteomes" id="UP000004892"/>
    </source>
</evidence>
<sequence>MKQNVLIVGAGIGGLATALRLAKKNYNVEIVEKNSQAGGRVNRICKDGFTFDTGPSFFSMSYEFEKFARDCGIQLPFRYHAVDPLYTVNFRNHPQTYQLYRDITKLAAQFEGIEPDFAAKMERYLDKSREIFDSTIDIVVRQNFDSLRDYFSKLMKVNPALLPVLFTNFWNHISRYFSSEEARQIISLVSFFLGRTPFNTSAVYSLLSYTEFRHDGYFNVEGGMYKIVEGFVNELREAGVKITYNTEIIHATQKGNRLLTLTDQNGVSHSADLFVINADAAAFRGKIFKRRAFNERHLDRMGWTMGVMTLYIGINCKLPQVHLHNYYLGNNFREYAGKVFRRPQTSETPYYYVNVISRHNPNCAPENAEALFFVVPVPDLRFKPCWDDRDRIADNILADFSTRIGQDIRPHIVSSTIYTPLDWESRFNLYRGSGLGLAHDMLQVGAFRPRNYDEVFPNVFYVGASTVPGTGLPMTIISSKLTTERIEKKHL</sequence>
<comment type="pathway">
    <text evidence="1 5">Carotenoid biosynthesis.</text>
</comment>
<protein>
    <submittedName>
        <fullName evidence="7">Phytoene desaturase</fullName>
    </submittedName>
</protein>
<dbReference type="InterPro" id="IPR002937">
    <property type="entry name" value="Amino_oxidase"/>
</dbReference>
<name>H1DDM1_9BACT</name>
<dbReference type="PATRIC" id="fig|742817.3.peg.375"/>
<evidence type="ECO:0000256" key="2">
    <source>
        <dbReference type="ARBA" id="ARBA00006046"/>
    </source>
</evidence>
<gene>
    <name evidence="7" type="ORF">HMPREF9449_00357</name>
</gene>
<dbReference type="PANTHER" id="PTHR43734:SF1">
    <property type="entry name" value="PHYTOENE DESATURASE"/>
    <property type="match status" value="1"/>
</dbReference>
<dbReference type="Proteomes" id="UP000004892">
    <property type="component" value="Unassembled WGS sequence"/>
</dbReference>
<dbReference type="InterPro" id="IPR014105">
    <property type="entry name" value="Carotenoid/retinoid_OxRdtase"/>
</dbReference>
<evidence type="ECO:0000313" key="7">
    <source>
        <dbReference type="EMBL" id="EHP50668.1"/>
    </source>
</evidence>